<dbReference type="Pfam" id="PF01579">
    <property type="entry name" value="DUF19"/>
    <property type="match status" value="1"/>
</dbReference>
<comment type="caution">
    <text evidence="2">The sequence shown here is derived from an EMBL/GenBank/DDBJ whole genome shotgun (WGS) entry which is preliminary data.</text>
</comment>
<dbReference type="PANTHER" id="PTHR31897">
    <property type="entry name" value="PROTEIN CBG17011-RELATED"/>
    <property type="match status" value="1"/>
</dbReference>
<proteinExistence type="predicted"/>
<dbReference type="OrthoDB" id="10319052at2759"/>
<name>A0A2G5TNP6_9PELO</name>
<keyword evidence="3" id="KW-1185">Reference proteome</keyword>
<feature type="domain" description="T20D4.11-like" evidence="1">
    <location>
        <begin position="103"/>
        <end position="244"/>
    </location>
</feature>
<dbReference type="EMBL" id="PDUG01000005">
    <property type="protein sequence ID" value="PIC28858.1"/>
    <property type="molecule type" value="Genomic_DNA"/>
</dbReference>
<evidence type="ECO:0000259" key="1">
    <source>
        <dbReference type="Pfam" id="PF01579"/>
    </source>
</evidence>
<reference evidence="3" key="1">
    <citation type="submission" date="2017-10" db="EMBL/GenBank/DDBJ databases">
        <title>Rapid genome shrinkage in a self-fertile nematode reveals novel sperm competition proteins.</title>
        <authorList>
            <person name="Yin D."/>
            <person name="Schwarz E.M."/>
            <person name="Thomas C.G."/>
            <person name="Felde R.L."/>
            <person name="Korf I.F."/>
            <person name="Cutter A.D."/>
            <person name="Schartner C.M."/>
            <person name="Ralston E.J."/>
            <person name="Meyer B.J."/>
            <person name="Haag E.S."/>
        </authorList>
    </citation>
    <scope>NUCLEOTIDE SEQUENCE [LARGE SCALE GENOMIC DNA]</scope>
    <source>
        <strain evidence="3">JU1422</strain>
    </source>
</reference>
<protein>
    <recommendedName>
        <fullName evidence="1">T20D4.11-like domain-containing protein</fullName>
    </recommendedName>
</protein>
<organism evidence="2 3">
    <name type="scientific">Caenorhabditis nigoni</name>
    <dbReference type="NCBI Taxonomy" id="1611254"/>
    <lineage>
        <taxon>Eukaryota</taxon>
        <taxon>Metazoa</taxon>
        <taxon>Ecdysozoa</taxon>
        <taxon>Nematoda</taxon>
        <taxon>Chromadorea</taxon>
        <taxon>Rhabditida</taxon>
        <taxon>Rhabditina</taxon>
        <taxon>Rhabditomorpha</taxon>
        <taxon>Rhabditoidea</taxon>
        <taxon>Rhabditidae</taxon>
        <taxon>Peloderinae</taxon>
        <taxon>Caenorhabditis</taxon>
    </lineage>
</organism>
<dbReference type="Proteomes" id="UP000230233">
    <property type="component" value="Chromosome V"/>
</dbReference>
<dbReference type="PANTHER" id="PTHR31897:SF1">
    <property type="entry name" value="DUF19 DOMAIN-CONTAINING PROTEIN"/>
    <property type="match status" value="1"/>
</dbReference>
<gene>
    <name evidence="2" type="primary">Cnig_chr_V.g20647</name>
    <name evidence="2" type="ORF">B9Z55_020647</name>
</gene>
<sequence>MARHTAAFGQVSSRTCPISVQKLSTLDFEMLVAHRESLPENKLLTLRSLNLKRSIRTQMMVYKLMQPTKSQDSSFLKISIALLTFGISLTVQQDPTKLPKCEACDTLSQKIPNAIQELHKIKLEPNDTRVAGMIKMCKDMQDCDSCGIPQQTKDTVETTCNLLDMVNKEGFTACASKLSKENPDVSEYECLDGLDFYDKSPASSCVRATTKKECVKKIMEEKCGKDAVVDYDKIIERVVKLLDCK</sequence>
<evidence type="ECO:0000313" key="2">
    <source>
        <dbReference type="EMBL" id="PIC28858.1"/>
    </source>
</evidence>
<accession>A0A2G5TNP6</accession>
<evidence type="ECO:0000313" key="3">
    <source>
        <dbReference type="Proteomes" id="UP000230233"/>
    </source>
</evidence>
<dbReference type="InterPro" id="IPR002542">
    <property type="entry name" value="T20D4.11-like_dom"/>
</dbReference>
<dbReference type="AlphaFoldDB" id="A0A2G5TNP6"/>